<dbReference type="Proteomes" id="UP000663760">
    <property type="component" value="Chromosome 5"/>
</dbReference>
<sequence>MSNYKPTCTPIEAKHCIEASTESDQVDESYQWLVTKLIYLSHTRLDIAYSIGVLSQYMHDPMEVYFCLIGGNLVTWQSQKQKVVARSSAELADILTKGISASEFCNQRSKLGMNNIHTPT</sequence>
<gene>
    <name evidence="1" type="ORF">SI8410_05006789</name>
</gene>
<reference evidence="1" key="1">
    <citation type="submission" date="2020-02" db="EMBL/GenBank/DDBJ databases">
        <authorList>
            <person name="Scholz U."/>
            <person name="Mascher M."/>
            <person name="Fiebig A."/>
        </authorList>
    </citation>
    <scope>NUCLEOTIDE SEQUENCE</scope>
</reference>
<accession>A0A7I8KFR8</accession>
<dbReference type="AlphaFoldDB" id="A0A7I8KFR8"/>
<dbReference type="EMBL" id="LR746268">
    <property type="protein sequence ID" value="CAA7396126.1"/>
    <property type="molecule type" value="Genomic_DNA"/>
</dbReference>
<evidence type="ECO:0000313" key="2">
    <source>
        <dbReference type="Proteomes" id="UP000663760"/>
    </source>
</evidence>
<evidence type="ECO:0000313" key="1">
    <source>
        <dbReference type="EMBL" id="CAA7396126.1"/>
    </source>
</evidence>
<dbReference type="PANTHER" id="PTHR11439">
    <property type="entry name" value="GAG-POL-RELATED RETROTRANSPOSON"/>
    <property type="match status" value="1"/>
</dbReference>
<keyword evidence="2" id="KW-1185">Reference proteome</keyword>
<organism evidence="1 2">
    <name type="scientific">Spirodela intermedia</name>
    <name type="common">Intermediate duckweed</name>
    <dbReference type="NCBI Taxonomy" id="51605"/>
    <lineage>
        <taxon>Eukaryota</taxon>
        <taxon>Viridiplantae</taxon>
        <taxon>Streptophyta</taxon>
        <taxon>Embryophyta</taxon>
        <taxon>Tracheophyta</taxon>
        <taxon>Spermatophyta</taxon>
        <taxon>Magnoliopsida</taxon>
        <taxon>Liliopsida</taxon>
        <taxon>Araceae</taxon>
        <taxon>Lemnoideae</taxon>
        <taxon>Spirodela</taxon>
    </lineage>
</organism>
<protein>
    <submittedName>
        <fullName evidence="1">Uncharacterized protein</fullName>
    </submittedName>
</protein>
<dbReference type="OrthoDB" id="1919845at2759"/>
<proteinExistence type="predicted"/>
<name>A0A7I8KFR8_SPIIN</name>
<dbReference type="PANTHER" id="PTHR11439:SF463">
    <property type="entry name" value="REVERSE TRANSCRIPTASE TY1_COPIA-TYPE DOMAIN-CONTAINING PROTEIN"/>
    <property type="match status" value="1"/>
</dbReference>